<dbReference type="EMBL" id="AP026368">
    <property type="protein sequence ID" value="BDN85418.1"/>
    <property type="molecule type" value="Genomic_DNA"/>
</dbReference>
<dbReference type="Pfam" id="PF14011">
    <property type="entry name" value="ESX-1_EspG"/>
    <property type="match status" value="1"/>
</dbReference>
<keyword evidence="6" id="KW-1185">Reference proteome</keyword>
<reference evidence="5" key="1">
    <citation type="submission" date="2022-06" db="EMBL/GenBank/DDBJ databases">
        <title>Complete genome sequence of Mycobacterium pseudoshottsii NJB1907-Z4.</title>
        <authorList>
            <person name="Komine T."/>
            <person name="Fukano H."/>
            <person name="Wada S."/>
        </authorList>
    </citation>
    <scope>NUCLEOTIDE SEQUENCE</scope>
    <source>
        <strain evidence="5">NJB1907-Z4</strain>
        <plasmid evidence="5">pMUM005</plasmid>
    </source>
</reference>
<proteinExistence type="inferred from homology"/>
<geneLocation type="plasmid" evidence="5 6">
    <name>pMUM005</name>
</geneLocation>
<protein>
    <recommendedName>
        <fullName evidence="7">ESX secretion-associated protein EspG</fullName>
    </recommendedName>
</protein>
<organism evidence="5 6">
    <name type="scientific">Mycobacterium pseudoshottsii</name>
    <dbReference type="NCBI Taxonomy" id="265949"/>
    <lineage>
        <taxon>Bacteria</taxon>
        <taxon>Bacillati</taxon>
        <taxon>Actinomycetota</taxon>
        <taxon>Actinomycetes</taxon>
        <taxon>Mycobacteriales</taxon>
        <taxon>Mycobacteriaceae</taxon>
        <taxon>Mycobacterium</taxon>
        <taxon>Mycobacterium ulcerans group</taxon>
    </lineage>
</organism>
<name>A0A9N7QNQ9_9MYCO</name>
<dbReference type="AlphaFoldDB" id="A0A9N7QNQ9"/>
<dbReference type="InterPro" id="IPR025734">
    <property type="entry name" value="EspG"/>
</dbReference>
<dbReference type="RefSeq" id="WP_261888051.1">
    <property type="nucleotide sequence ID" value="NZ_AP026368.1"/>
</dbReference>
<comment type="similarity">
    <text evidence="2">Belongs to the EspG family.</text>
</comment>
<keyword evidence="4" id="KW-0143">Chaperone</keyword>
<dbReference type="Proteomes" id="UP001058626">
    <property type="component" value="Plasmid pMUM005"/>
</dbReference>
<evidence type="ECO:0008006" key="7">
    <source>
        <dbReference type="Google" id="ProtNLM"/>
    </source>
</evidence>
<gene>
    <name evidence="5" type="ORF">NJB1907Z4_P0700</name>
</gene>
<evidence type="ECO:0000256" key="2">
    <source>
        <dbReference type="ARBA" id="ARBA00006411"/>
    </source>
</evidence>
<keyword evidence="3" id="KW-0963">Cytoplasm</keyword>
<accession>A0A9N7QNQ9</accession>
<evidence type="ECO:0000313" key="6">
    <source>
        <dbReference type="Proteomes" id="UP001058626"/>
    </source>
</evidence>
<keyword evidence="5" id="KW-0614">Plasmid</keyword>
<evidence type="ECO:0000256" key="1">
    <source>
        <dbReference type="ARBA" id="ARBA00004496"/>
    </source>
</evidence>
<evidence type="ECO:0000256" key="3">
    <source>
        <dbReference type="ARBA" id="ARBA00022490"/>
    </source>
</evidence>
<dbReference type="GO" id="GO:0005737">
    <property type="term" value="C:cytoplasm"/>
    <property type="evidence" value="ECO:0007669"/>
    <property type="project" value="UniProtKB-SubCell"/>
</dbReference>
<evidence type="ECO:0000256" key="4">
    <source>
        <dbReference type="ARBA" id="ARBA00023186"/>
    </source>
</evidence>
<sequence>MSQPDTATAARLSTTSEGLWLTAALCNVAKLPPALKIRPIGSVQATITDHPGIEALENAGICGGGVVDPDVAAWVTTLGRPDIEVDVVVTRREMPADRLAGPPAIFAAPDDAVAAAEALAQWHAQRPPQRVVALCRRDNTWVAAARLWSPGHDGCDDVVVSPVNGDDIAQVVIDALGPADPARFHGINSEAAALATALTTWQANPNIDIVTSLVERVGLSVPQARVVEASADDGATRAAITATQFSIDGPALAPHAVTVADTTLGRVVVSTTVGPDGRKWTTLLPGSEAAIRTAAIELLETLPSGLNWRTHQRT</sequence>
<comment type="subcellular location">
    <subcellularLocation>
        <location evidence="1">Cytoplasm</location>
    </subcellularLocation>
</comment>
<evidence type="ECO:0000313" key="5">
    <source>
        <dbReference type="EMBL" id="BDN85418.1"/>
    </source>
</evidence>